<accession>A0A655XED8</accession>
<dbReference type="Proteomes" id="UP000046067">
    <property type="component" value="Unassembled WGS sequence"/>
</dbReference>
<dbReference type="AlphaFoldDB" id="A0A655XED8"/>
<sequence length="77" mass="8956">MAFTMPRKIKRWAGIMAYQYIKPRKPCGCHHAVTFRRRLSPKSSMVNSKRPSPGPFIPNSKDKNCCGWQRITFQESI</sequence>
<gene>
    <name evidence="1" type="ORF">ERS013201_01848</name>
</gene>
<reference evidence="1 2" key="1">
    <citation type="submission" date="2015-07" db="EMBL/GenBank/DDBJ databases">
        <authorList>
            <consortium name="Pathogen Informatics"/>
        </authorList>
    </citation>
    <scope>NUCLEOTIDE SEQUENCE [LARGE SCALE GENOMIC DNA]</scope>
    <source>
        <strain evidence="1 2">A325</strain>
    </source>
</reference>
<organism evidence="1 2">
    <name type="scientific">Vibrio cholerae</name>
    <dbReference type="NCBI Taxonomy" id="666"/>
    <lineage>
        <taxon>Bacteria</taxon>
        <taxon>Pseudomonadati</taxon>
        <taxon>Pseudomonadota</taxon>
        <taxon>Gammaproteobacteria</taxon>
        <taxon>Vibrionales</taxon>
        <taxon>Vibrionaceae</taxon>
        <taxon>Vibrio</taxon>
    </lineage>
</organism>
<evidence type="ECO:0000313" key="2">
    <source>
        <dbReference type="Proteomes" id="UP000046067"/>
    </source>
</evidence>
<evidence type="ECO:0000313" key="1">
    <source>
        <dbReference type="EMBL" id="CSC11979.1"/>
    </source>
</evidence>
<name>A0A655XED8_VIBCL</name>
<dbReference type="EMBL" id="CWQJ01000009">
    <property type="protein sequence ID" value="CSC11979.1"/>
    <property type="molecule type" value="Genomic_DNA"/>
</dbReference>
<proteinExistence type="predicted"/>
<protein>
    <submittedName>
        <fullName evidence="1">Uncharacterized protein</fullName>
    </submittedName>
</protein>